<feature type="transmembrane region" description="Helical" evidence="6">
    <location>
        <begin position="179"/>
        <end position="199"/>
    </location>
</feature>
<comment type="subcellular location">
    <subcellularLocation>
        <location evidence="1">Cell membrane</location>
        <topology evidence="1">Multi-pass membrane protein</topology>
    </subcellularLocation>
</comment>
<feature type="transmembrane region" description="Helical" evidence="6">
    <location>
        <begin position="211"/>
        <end position="231"/>
    </location>
</feature>
<evidence type="ECO:0000256" key="5">
    <source>
        <dbReference type="ARBA" id="ARBA00023136"/>
    </source>
</evidence>
<accession>A0A239ME91</accession>
<dbReference type="InterPro" id="IPR017039">
    <property type="entry name" value="Virul_fac_BrkB"/>
</dbReference>
<dbReference type="RefSeq" id="WP_245818131.1">
    <property type="nucleotide sequence ID" value="NZ_FZOU01000011.1"/>
</dbReference>
<dbReference type="NCBIfam" id="TIGR00765">
    <property type="entry name" value="yihY_not_rbn"/>
    <property type="match status" value="1"/>
</dbReference>
<reference evidence="7 8" key="1">
    <citation type="submission" date="2017-06" db="EMBL/GenBank/DDBJ databases">
        <authorList>
            <person name="Kim H.J."/>
            <person name="Triplett B.A."/>
        </authorList>
    </citation>
    <scope>NUCLEOTIDE SEQUENCE [LARGE SCALE GENOMIC DNA]</scope>
    <source>
        <strain evidence="7 8">DSM 18704</strain>
    </source>
</reference>
<feature type="transmembrane region" description="Helical" evidence="6">
    <location>
        <begin position="26"/>
        <end position="48"/>
    </location>
</feature>
<dbReference type="PANTHER" id="PTHR30213:SF0">
    <property type="entry name" value="UPF0761 MEMBRANE PROTEIN YIHY"/>
    <property type="match status" value="1"/>
</dbReference>
<dbReference type="GO" id="GO:0005886">
    <property type="term" value="C:plasma membrane"/>
    <property type="evidence" value="ECO:0007669"/>
    <property type="project" value="UniProtKB-SubCell"/>
</dbReference>
<feature type="transmembrane region" description="Helical" evidence="6">
    <location>
        <begin position="90"/>
        <end position="113"/>
    </location>
</feature>
<evidence type="ECO:0000256" key="4">
    <source>
        <dbReference type="ARBA" id="ARBA00022989"/>
    </source>
</evidence>
<protein>
    <submittedName>
        <fullName evidence="7">Membrane protein</fullName>
    </submittedName>
</protein>
<dbReference type="Pfam" id="PF03631">
    <property type="entry name" value="Virul_fac_BrkB"/>
    <property type="match status" value="1"/>
</dbReference>
<evidence type="ECO:0000256" key="1">
    <source>
        <dbReference type="ARBA" id="ARBA00004651"/>
    </source>
</evidence>
<keyword evidence="2" id="KW-1003">Cell membrane</keyword>
<dbReference type="PIRSF" id="PIRSF035875">
    <property type="entry name" value="RNase_BN"/>
    <property type="match status" value="1"/>
</dbReference>
<organism evidence="7 8">
    <name type="scientific">Granulicella rosea</name>
    <dbReference type="NCBI Taxonomy" id="474952"/>
    <lineage>
        <taxon>Bacteria</taxon>
        <taxon>Pseudomonadati</taxon>
        <taxon>Acidobacteriota</taxon>
        <taxon>Terriglobia</taxon>
        <taxon>Terriglobales</taxon>
        <taxon>Acidobacteriaceae</taxon>
        <taxon>Granulicella</taxon>
    </lineage>
</organism>
<keyword evidence="3 6" id="KW-0812">Transmembrane</keyword>
<evidence type="ECO:0000313" key="8">
    <source>
        <dbReference type="Proteomes" id="UP000198356"/>
    </source>
</evidence>
<proteinExistence type="predicted"/>
<feature type="transmembrane region" description="Helical" evidence="6">
    <location>
        <begin position="134"/>
        <end position="159"/>
    </location>
</feature>
<evidence type="ECO:0000256" key="3">
    <source>
        <dbReference type="ARBA" id="ARBA00022692"/>
    </source>
</evidence>
<keyword evidence="5 6" id="KW-0472">Membrane</keyword>
<name>A0A239ME91_9BACT</name>
<sequence>MRIPVAFHRALLNAVEHDCLNLAQSAAYSAMFSLFPALVVTAAIIALLPDSIPLRASFGAFFERILPPDVLPTLDAYFDASPHHGRSVRALALAAFFSMLGASGVMATLMEGLRRASELPENCWSFGQRRRRALLLVPLSLVPFAIASILVVFGHWITFWLAYSMQPDTRLAFYLLAEALRWVVALAGVVGVNAIIYHLGTPHRQRWYRTLPGALVSTGMWFVVTLAFGWYVTRFANYSVIYGSLGSGMALLVWLSIIFLSVLTGAEFNRQITLQRERRHADVAE</sequence>
<feature type="transmembrane region" description="Helical" evidence="6">
    <location>
        <begin position="251"/>
        <end position="269"/>
    </location>
</feature>
<gene>
    <name evidence="7" type="ORF">SAMN05421770_11180</name>
</gene>
<dbReference type="AlphaFoldDB" id="A0A239ME91"/>
<evidence type="ECO:0000256" key="2">
    <source>
        <dbReference type="ARBA" id="ARBA00022475"/>
    </source>
</evidence>
<keyword evidence="8" id="KW-1185">Reference proteome</keyword>
<dbReference type="EMBL" id="FZOU01000011">
    <property type="protein sequence ID" value="SNT40288.1"/>
    <property type="molecule type" value="Genomic_DNA"/>
</dbReference>
<keyword evidence="4 6" id="KW-1133">Transmembrane helix</keyword>
<evidence type="ECO:0000256" key="6">
    <source>
        <dbReference type="SAM" id="Phobius"/>
    </source>
</evidence>
<dbReference type="Proteomes" id="UP000198356">
    <property type="component" value="Unassembled WGS sequence"/>
</dbReference>
<dbReference type="PANTHER" id="PTHR30213">
    <property type="entry name" value="INNER MEMBRANE PROTEIN YHJD"/>
    <property type="match status" value="1"/>
</dbReference>
<evidence type="ECO:0000313" key="7">
    <source>
        <dbReference type="EMBL" id="SNT40288.1"/>
    </source>
</evidence>